<dbReference type="GO" id="GO:0003677">
    <property type="term" value="F:DNA binding"/>
    <property type="evidence" value="ECO:0007669"/>
    <property type="project" value="UniProtKB-KW"/>
</dbReference>
<evidence type="ECO:0000256" key="2">
    <source>
        <dbReference type="ARBA" id="ARBA00023125"/>
    </source>
</evidence>
<dbReference type="InterPro" id="IPR000835">
    <property type="entry name" value="HTH_MarR-typ"/>
</dbReference>
<keyword evidence="3" id="KW-0804">Transcription</keyword>
<dbReference type="PANTHER" id="PTHR42756">
    <property type="entry name" value="TRANSCRIPTIONAL REGULATOR, MARR"/>
    <property type="match status" value="1"/>
</dbReference>
<name>A0A1T4W908_9GAMM</name>
<dbReference type="PANTHER" id="PTHR42756:SF1">
    <property type="entry name" value="TRANSCRIPTIONAL REPRESSOR OF EMRAB OPERON"/>
    <property type="match status" value="1"/>
</dbReference>
<dbReference type="Pfam" id="PF12802">
    <property type="entry name" value="MarR_2"/>
    <property type="match status" value="1"/>
</dbReference>
<gene>
    <name evidence="5" type="ORF">SAMN02745130_01180</name>
</gene>
<dbReference type="RefSeq" id="WP_078921662.1">
    <property type="nucleotide sequence ID" value="NZ_FUYB01000004.1"/>
</dbReference>
<feature type="domain" description="HTH marR-type" evidence="4">
    <location>
        <begin position="7"/>
        <end position="139"/>
    </location>
</feature>
<proteinExistence type="predicted"/>
<dbReference type="PRINTS" id="PR00598">
    <property type="entry name" value="HTHMARR"/>
</dbReference>
<evidence type="ECO:0000256" key="3">
    <source>
        <dbReference type="ARBA" id="ARBA00023163"/>
    </source>
</evidence>
<reference evidence="5 6" key="1">
    <citation type="submission" date="2017-02" db="EMBL/GenBank/DDBJ databases">
        <authorList>
            <person name="Peterson S.W."/>
        </authorList>
    </citation>
    <scope>NUCLEOTIDE SEQUENCE [LARGE SCALE GENOMIC DNA]</scope>
    <source>
        <strain evidence="5 6">ATCC 49788</strain>
    </source>
</reference>
<dbReference type="STRING" id="92487.SAMN02745130_01180"/>
<keyword evidence="6" id="KW-1185">Reference proteome</keyword>
<dbReference type="InterPro" id="IPR036388">
    <property type="entry name" value="WH-like_DNA-bd_sf"/>
</dbReference>
<organism evidence="5 6">
    <name type="scientific">Thiothrix eikelboomii</name>
    <dbReference type="NCBI Taxonomy" id="92487"/>
    <lineage>
        <taxon>Bacteria</taxon>
        <taxon>Pseudomonadati</taxon>
        <taxon>Pseudomonadota</taxon>
        <taxon>Gammaproteobacteria</taxon>
        <taxon>Thiotrichales</taxon>
        <taxon>Thiotrichaceae</taxon>
        <taxon>Thiothrix</taxon>
    </lineage>
</organism>
<dbReference type="PROSITE" id="PS50995">
    <property type="entry name" value="HTH_MARR_2"/>
    <property type="match status" value="1"/>
</dbReference>
<dbReference type="AlphaFoldDB" id="A0A1T4W908"/>
<dbReference type="GO" id="GO:0003700">
    <property type="term" value="F:DNA-binding transcription factor activity"/>
    <property type="evidence" value="ECO:0007669"/>
    <property type="project" value="InterPro"/>
</dbReference>
<dbReference type="Proteomes" id="UP000190460">
    <property type="component" value="Unassembled WGS sequence"/>
</dbReference>
<dbReference type="EMBL" id="FUYB01000004">
    <property type="protein sequence ID" value="SKA73181.1"/>
    <property type="molecule type" value="Genomic_DNA"/>
</dbReference>
<evidence type="ECO:0000313" key="6">
    <source>
        <dbReference type="Proteomes" id="UP000190460"/>
    </source>
</evidence>
<evidence type="ECO:0000256" key="1">
    <source>
        <dbReference type="ARBA" id="ARBA00023015"/>
    </source>
</evidence>
<dbReference type="OrthoDB" id="8906692at2"/>
<evidence type="ECO:0000313" key="5">
    <source>
        <dbReference type="EMBL" id="SKA73181.1"/>
    </source>
</evidence>
<keyword evidence="2 5" id="KW-0238">DNA-binding</keyword>
<dbReference type="InterPro" id="IPR036390">
    <property type="entry name" value="WH_DNA-bd_sf"/>
</dbReference>
<evidence type="ECO:0000259" key="4">
    <source>
        <dbReference type="PROSITE" id="PS50995"/>
    </source>
</evidence>
<protein>
    <submittedName>
        <fullName evidence="5">DNA-binding transcriptional regulator, MarR family</fullName>
    </submittedName>
</protein>
<accession>A0A1T4W908</accession>
<keyword evidence="1" id="KW-0805">Transcription regulation</keyword>
<dbReference type="Gene3D" id="1.10.10.10">
    <property type="entry name" value="Winged helix-like DNA-binding domain superfamily/Winged helix DNA-binding domain"/>
    <property type="match status" value="1"/>
</dbReference>
<sequence>MNKLELENFLPYHLSITSEMVSRALSKVYADFGVTIPEWRVMVHLNHHGSLTPSQLGVATSMDKARVSRALILMDKKALISRQVDQWDKRVAHICLTDTGKDLFTQIEPEVMAWNACLARDMPDQQHDDLLQALKTVETWCKAQGDSTSEADYDD</sequence>
<dbReference type="SMART" id="SM00347">
    <property type="entry name" value="HTH_MARR"/>
    <property type="match status" value="1"/>
</dbReference>
<dbReference type="SUPFAM" id="SSF46785">
    <property type="entry name" value="Winged helix' DNA-binding domain"/>
    <property type="match status" value="1"/>
</dbReference>